<keyword evidence="6" id="KW-1185">Reference proteome</keyword>
<dbReference type="OrthoDB" id="19141at2759"/>
<dbReference type="OMA" id="KKCKLRG"/>
<accession>A3LR25</accession>
<dbReference type="AlphaFoldDB" id="A3LR25"/>
<evidence type="ECO:0000313" key="5">
    <source>
        <dbReference type="EMBL" id="ABN65313.2"/>
    </source>
</evidence>
<reference evidence="5 6" key="1">
    <citation type="journal article" date="2007" name="Nat. Biotechnol.">
        <title>Genome sequence of the lignocellulose-bioconverting and xylose-fermenting yeast Pichia stipitis.</title>
        <authorList>
            <person name="Jeffries T.W."/>
            <person name="Grigoriev I.V."/>
            <person name="Grimwood J."/>
            <person name="Laplaza J.M."/>
            <person name="Aerts A."/>
            <person name="Salamov A."/>
            <person name="Schmutz J."/>
            <person name="Lindquist E."/>
            <person name="Dehal P."/>
            <person name="Shapiro H."/>
            <person name="Jin Y.S."/>
            <person name="Passoth V."/>
            <person name="Richardson P.M."/>
        </authorList>
    </citation>
    <scope>NUCLEOTIDE SEQUENCE [LARGE SCALE GENOMIC DNA]</scope>
    <source>
        <strain evidence="6">ATCC 58785 / CBS 6054 / NBRC 10063 / NRRL Y-11545</strain>
    </source>
</reference>
<dbReference type="CDD" id="cd02799">
    <property type="entry name" value="tRNA_bind_EMAP-II_like"/>
    <property type="match status" value="1"/>
</dbReference>
<dbReference type="GeneID" id="4838221"/>
<feature type="domain" description="TRNA-binding" evidence="4">
    <location>
        <begin position="49"/>
        <end position="162"/>
    </location>
</feature>
<evidence type="ECO:0000313" key="6">
    <source>
        <dbReference type="Proteomes" id="UP000002258"/>
    </source>
</evidence>
<evidence type="ECO:0000256" key="3">
    <source>
        <dbReference type="PROSITE-ProRule" id="PRU00209"/>
    </source>
</evidence>
<protein>
    <recommendedName>
        <fullName evidence="4">tRNA-binding domain-containing protein</fullName>
    </recommendedName>
</protein>
<keyword evidence="1 3" id="KW-0820">tRNA-binding</keyword>
<dbReference type="InterPro" id="IPR051270">
    <property type="entry name" value="Tyrosine-tRNA_ligase_regulator"/>
</dbReference>
<dbReference type="PANTHER" id="PTHR11586">
    <property type="entry name" value="TRNA-AMINOACYLATION COFACTOR ARC1 FAMILY MEMBER"/>
    <property type="match status" value="1"/>
</dbReference>
<dbReference type="Proteomes" id="UP000002258">
    <property type="component" value="Chromosome 3"/>
</dbReference>
<sequence>MWHTTSSYQNVPLEYSTELYFAEKYNTTTAELATAVQSRRAYSSQPEFAPSLLNLRLGEILRCEKHPDADKLYVSQIQIEKSASDGEKVARTVQVCSGLVNYIPVDQMQNRRVVVLTNLKPSKMRGVKSEAMLLAAEETNGESTTVELINPPKSALVGAKLTFDGFPSDSEPPRLKPKAWEAIQSHLKTNTKGEAIYLAEDGTEHLLRALESSEPAKSDTL</sequence>
<dbReference type="PANTHER" id="PTHR11586:SF33">
    <property type="entry name" value="AMINOACYL TRNA SYNTHASE COMPLEX-INTERACTING MULTIFUNCTIONAL PROTEIN 1"/>
    <property type="match status" value="1"/>
</dbReference>
<dbReference type="InterPro" id="IPR002547">
    <property type="entry name" value="tRNA-bd_dom"/>
</dbReference>
<dbReference type="GO" id="GO:0000049">
    <property type="term" value="F:tRNA binding"/>
    <property type="evidence" value="ECO:0007669"/>
    <property type="project" value="UniProtKB-UniRule"/>
</dbReference>
<dbReference type="InParanoid" id="A3LR25"/>
<dbReference type="InterPro" id="IPR012340">
    <property type="entry name" value="NA-bd_OB-fold"/>
</dbReference>
<gene>
    <name evidence="5" type="ORF">PICST_30537</name>
</gene>
<dbReference type="Pfam" id="PF01588">
    <property type="entry name" value="tRNA_bind"/>
    <property type="match status" value="1"/>
</dbReference>
<dbReference type="EMBL" id="CP000497">
    <property type="protein sequence ID" value="ABN65313.2"/>
    <property type="molecule type" value="Genomic_DNA"/>
</dbReference>
<proteinExistence type="predicted"/>
<evidence type="ECO:0000256" key="1">
    <source>
        <dbReference type="ARBA" id="ARBA00022555"/>
    </source>
</evidence>
<keyword evidence="2 3" id="KW-0694">RNA-binding</keyword>
<dbReference type="PROSITE" id="PS50886">
    <property type="entry name" value="TRBD"/>
    <property type="match status" value="1"/>
</dbReference>
<dbReference type="eggNOG" id="KOG2241">
    <property type="taxonomic scope" value="Eukaryota"/>
</dbReference>
<dbReference type="SUPFAM" id="SSF50249">
    <property type="entry name" value="Nucleic acid-binding proteins"/>
    <property type="match status" value="1"/>
</dbReference>
<evidence type="ECO:0000259" key="4">
    <source>
        <dbReference type="PROSITE" id="PS50886"/>
    </source>
</evidence>
<dbReference type="Gene3D" id="2.40.50.140">
    <property type="entry name" value="Nucleic acid-binding proteins"/>
    <property type="match status" value="1"/>
</dbReference>
<name>A3LR25_PICST</name>
<evidence type="ECO:0000256" key="2">
    <source>
        <dbReference type="ARBA" id="ARBA00022884"/>
    </source>
</evidence>
<dbReference type="HOGENOM" id="CLU_009710_6_4_1"/>
<dbReference type="STRING" id="322104.A3LR25"/>
<dbReference type="RefSeq" id="XP_001383342.2">
    <property type="nucleotide sequence ID" value="XM_001383305.1"/>
</dbReference>
<feature type="non-terminal residue" evidence="5">
    <location>
        <position position="221"/>
    </location>
</feature>
<dbReference type="KEGG" id="pic:PICST_30537"/>
<organism evidence="5 6">
    <name type="scientific">Scheffersomyces stipitis (strain ATCC 58785 / CBS 6054 / NBRC 10063 / NRRL Y-11545)</name>
    <name type="common">Yeast</name>
    <name type="synonym">Pichia stipitis</name>
    <dbReference type="NCBI Taxonomy" id="322104"/>
    <lineage>
        <taxon>Eukaryota</taxon>
        <taxon>Fungi</taxon>
        <taxon>Dikarya</taxon>
        <taxon>Ascomycota</taxon>
        <taxon>Saccharomycotina</taxon>
        <taxon>Pichiomycetes</taxon>
        <taxon>Debaryomycetaceae</taxon>
        <taxon>Scheffersomyces</taxon>
    </lineage>
</organism>